<feature type="compositionally biased region" description="Basic and acidic residues" evidence="1">
    <location>
        <begin position="13"/>
        <end position="30"/>
    </location>
</feature>
<accession>A0AAD4CX44</accession>
<feature type="compositionally biased region" description="Polar residues" evidence="1">
    <location>
        <begin position="469"/>
        <end position="479"/>
    </location>
</feature>
<dbReference type="PANTHER" id="PTHR38422:SF1">
    <property type="entry name" value="SOMETHING ABOUT SILENCING PROTEIN 4"/>
    <property type="match status" value="1"/>
</dbReference>
<evidence type="ECO:0000313" key="3">
    <source>
        <dbReference type="EMBL" id="KAF9894335.1"/>
    </source>
</evidence>
<dbReference type="GO" id="GO:0004402">
    <property type="term" value="F:histone acetyltransferase activity"/>
    <property type="evidence" value="ECO:0007669"/>
    <property type="project" value="TreeGrafter"/>
</dbReference>
<dbReference type="EMBL" id="VCAU01000004">
    <property type="protein sequence ID" value="KAF9894335.1"/>
    <property type="molecule type" value="Genomic_DNA"/>
</dbReference>
<feature type="compositionally biased region" description="Basic and acidic residues" evidence="1">
    <location>
        <begin position="236"/>
        <end position="254"/>
    </location>
</feature>
<evidence type="ECO:0000313" key="4">
    <source>
        <dbReference type="Proteomes" id="UP001194746"/>
    </source>
</evidence>
<sequence length="674" mass="74809">MAVRSRTSLRVSVRQDHDEEDSLIHDDNHHPRSIIINPTGGPPLSKPPRIHPSSTTSRPRRRRKSSPDLLDATTPDIPRRTSTRLVSASSSSSSNTDHHNPPHLKARLLPRHATPTTAATTTTTTTKSTPPISSFFLRGLSRESPDPLDTISPATATTDSKRFPGRTPSSVSGRPSHQPGSLRSDELSSPPRKVGKANRPSTDGDVAALGNSPQPPPPPGPNPTSQDPAPTTSKPAVKEQRRSLRSHDGGSRARSELALYFPNYEQLLSVEPPKPEFLAGNTTIRLIDDLTSPPLPASALTSTDADSPFGNPLLNLHNCETITLSEPPPPPPPSDKDTPRTTPRKKPPKAKEDNEDALNEGAYFRPHRRNERQEKQLRNIERDRAQHEKQQLDRLLDELQSTDWPRVMGIGTLTDPDERKHYETKRAFFINEISALIQKFKIWKEEEKRRKVEKEKLVLQQQQEQSQSAGSTITTSHQPPASHKRRRPQPRPSTNEPDEQEVDDTDARVSTTSSSPDLSLPDVLSPTETPDINDVDAAAARQLLQEARSATAGKKLKQTTISFSGHGPKKKPKTHASPPNQDPPQPPSSPPILPPPPPPPDDKPFTSFYAKPYLRETAMSTHRKGRVRFAFGHPIPEMEEREFVLPSEILTTDAIHACRRKRRRLTRECRNSIG</sequence>
<dbReference type="Pfam" id="PF15460">
    <property type="entry name" value="SAS4"/>
    <property type="match status" value="1"/>
</dbReference>
<dbReference type="GO" id="GO:0033255">
    <property type="term" value="C:SAS acetyltransferase complex"/>
    <property type="evidence" value="ECO:0007669"/>
    <property type="project" value="InterPro"/>
</dbReference>
<feature type="compositionally biased region" description="Low complexity" evidence="1">
    <location>
        <begin position="509"/>
        <end position="527"/>
    </location>
</feature>
<gene>
    <name evidence="3" type="ORF">FE257_007838</name>
</gene>
<dbReference type="Proteomes" id="UP001194746">
    <property type="component" value="Unassembled WGS sequence"/>
</dbReference>
<feature type="compositionally biased region" description="Pro residues" evidence="1">
    <location>
        <begin position="213"/>
        <end position="222"/>
    </location>
</feature>
<feature type="region of interest" description="Disordered" evidence="1">
    <location>
        <begin position="454"/>
        <end position="531"/>
    </location>
</feature>
<evidence type="ECO:0000259" key="2">
    <source>
        <dbReference type="Pfam" id="PF15460"/>
    </source>
</evidence>
<reference evidence="3" key="1">
    <citation type="journal article" date="2019" name="Beilstein J. Org. Chem.">
        <title>Nanangenines: drimane sesquiterpenoids as the dominant metabolite cohort of a novel Australian fungus, Aspergillus nanangensis.</title>
        <authorList>
            <person name="Lacey H.J."/>
            <person name="Gilchrist C.L.M."/>
            <person name="Crombie A."/>
            <person name="Kalaitzis J.A."/>
            <person name="Vuong D."/>
            <person name="Rutledge P.J."/>
            <person name="Turner P."/>
            <person name="Pitt J.I."/>
            <person name="Lacey E."/>
            <person name="Chooi Y.H."/>
            <person name="Piggott A.M."/>
        </authorList>
    </citation>
    <scope>NUCLEOTIDE SEQUENCE</scope>
    <source>
        <strain evidence="3">MST-FP2251</strain>
    </source>
</reference>
<protein>
    <recommendedName>
        <fullName evidence="2">Something about silencing protein 4 domain-containing protein</fullName>
    </recommendedName>
</protein>
<feature type="compositionally biased region" description="Polar residues" evidence="1">
    <location>
        <begin position="167"/>
        <end position="181"/>
    </location>
</feature>
<dbReference type="PANTHER" id="PTHR38422">
    <property type="entry name" value="SOMETHING ABOUT SILENCING PROTEIN 4"/>
    <property type="match status" value="1"/>
</dbReference>
<feature type="region of interest" description="Disordered" evidence="1">
    <location>
        <begin position="549"/>
        <end position="607"/>
    </location>
</feature>
<feature type="region of interest" description="Disordered" evidence="1">
    <location>
        <begin position="1"/>
        <end position="254"/>
    </location>
</feature>
<keyword evidence="4" id="KW-1185">Reference proteome</keyword>
<feature type="compositionally biased region" description="Low complexity" evidence="1">
    <location>
        <begin position="113"/>
        <end position="134"/>
    </location>
</feature>
<feature type="compositionally biased region" description="Low complexity" evidence="1">
    <location>
        <begin position="458"/>
        <end position="468"/>
    </location>
</feature>
<reference evidence="3" key="2">
    <citation type="submission" date="2020-02" db="EMBL/GenBank/DDBJ databases">
        <authorList>
            <person name="Gilchrist C.L.M."/>
            <person name="Chooi Y.-H."/>
        </authorList>
    </citation>
    <scope>NUCLEOTIDE SEQUENCE</scope>
    <source>
        <strain evidence="3">MST-FP2251</strain>
    </source>
</reference>
<feature type="compositionally biased region" description="Pro residues" evidence="1">
    <location>
        <begin position="580"/>
        <end position="599"/>
    </location>
</feature>
<comment type="caution">
    <text evidence="3">The sequence shown here is derived from an EMBL/GenBank/DDBJ whole genome shotgun (WGS) entry which is preliminary data.</text>
</comment>
<dbReference type="AlphaFoldDB" id="A0AAD4CX44"/>
<organism evidence="3 4">
    <name type="scientific">Aspergillus nanangensis</name>
    <dbReference type="NCBI Taxonomy" id="2582783"/>
    <lineage>
        <taxon>Eukaryota</taxon>
        <taxon>Fungi</taxon>
        <taxon>Dikarya</taxon>
        <taxon>Ascomycota</taxon>
        <taxon>Pezizomycotina</taxon>
        <taxon>Eurotiomycetes</taxon>
        <taxon>Eurotiomycetidae</taxon>
        <taxon>Eurotiales</taxon>
        <taxon>Aspergillaceae</taxon>
        <taxon>Aspergillus</taxon>
        <taxon>Aspergillus subgen. Circumdati</taxon>
    </lineage>
</organism>
<feature type="region of interest" description="Disordered" evidence="1">
    <location>
        <begin position="321"/>
        <end position="375"/>
    </location>
</feature>
<dbReference type="InterPro" id="IPR029184">
    <property type="entry name" value="Sas4_dom"/>
</dbReference>
<feature type="compositionally biased region" description="Low complexity" evidence="1">
    <location>
        <begin position="1"/>
        <end position="12"/>
    </location>
</feature>
<feature type="compositionally biased region" description="Basic residues" evidence="1">
    <location>
        <begin position="101"/>
        <end position="110"/>
    </location>
</feature>
<dbReference type="InterPro" id="IPR038988">
    <property type="entry name" value="Sas4"/>
</dbReference>
<name>A0AAD4CX44_ASPNN</name>
<proteinExistence type="predicted"/>
<feature type="domain" description="Something about silencing protein 4" evidence="2">
    <location>
        <begin position="356"/>
        <end position="451"/>
    </location>
</feature>
<evidence type="ECO:0000256" key="1">
    <source>
        <dbReference type="SAM" id="MobiDB-lite"/>
    </source>
</evidence>